<evidence type="ECO:0000313" key="4">
    <source>
        <dbReference type="Proteomes" id="UP000199382"/>
    </source>
</evidence>
<feature type="region of interest" description="Disordered" evidence="1">
    <location>
        <begin position="40"/>
        <end position="79"/>
    </location>
</feature>
<sequence>MKLMIATIAGAAILTVSTAFAQGNSDAAKAMVESIKTNGANIAPSVSGKNASGKGDSGWGNAGSRLTTGTQVSKSGKKN</sequence>
<protein>
    <submittedName>
        <fullName evidence="3">Uncharacterized protein</fullName>
    </submittedName>
</protein>
<dbReference type="Proteomes" id="UP000199382">
    <property type="component" value="Unassembled WGS sequence"/>
</dbReference>
<dbReference type="AlphaFoldDB" id="A0A1G9PNM2"/>
<evidence type="ECO:0000256" key="1">
    <source>
        <dbReference type="SAM" id="MobiDB-lite"/>
    </source>
</evidence>
<feature type="signal peptide" evidence="2">
    <location>
        <begin position="1"/>
        <end position="21"/>
    </location>
</feature>
<dbReference type="EMBL" id="FNEK01000145">
    <property type="protein sequence ID" value="SDM00406.1"/>
    <property type="molecule type" value="Genomic_DNA"/>
</dbReference>
<feature type="compositionally biased region" description="Polar residues" evidence="1">
    <location>
        <begin position="64"/>
        <end position="79"/>
    </location>
</feature>
<proteinExistence type="predicted"/>
<reference evidence="3 4" key="1">
    <citation type="submission" date="2016-10" db="EMBL/GenBank/DDBJ databases">
        <authorList>
            <person name="de Groot N.N."/>
        </authorList>
    </citation>
    <scope>NUCLEOTIDE SEQUENCE [LARGE SCALE GENOMIC DNA]</scope>
    <source>
        <strain evidence="3 4">DSM 25294</strain>
    </source>
</reference>
<evidence type="ECO:0000313" key="3">
    <source>
        <dbReference type="EMBL" id="SDM00406.1"/>
    </source>
</evidence>
<gene>
    <name evidence="3" type="ORF">SAMN04488026_11457</name>
</gene>
<dbReference type="RefSeq" id="WP_093165008.1">
    <property type="nucleotide sequence ID" value="NZ_FNEK01000145.1"/>
</dbReference>
<feature type="chain" id="PRO_5011438512" evidence="2">
    <location>
        <begin position="22"/>
        <end position="79"/>
    </location>
</feature>
<name>A0A1G9PNM2_9RHOB</name>
<organism evidence="3 4">
    <name type="scientific">Aliiruegeria lutimaris</name>
    <dbReference type="NCBI Taxonomy" id="571298"/>
    <lineage>
        <taxon>Bacteria</taxon>
        <taxon>Pseudomonadati</taxon>
        <taxon>Pseudomonadota</taxon>
        <taxon>Alphaproteobacteria</taxon>
        <taxon>Rhodobacterales</taxon>
        <taxon>Roseobacteraceae</taxon>
        <taxon>Aliiruegeria</taxon>
    </lineage>
</organism>
<keyword evidence="4" id="KW-1185">Reference proteome</keyword>
<keyword evidence="2" id="KW-0732">Signal</keyword>
<accession>A0A1G9PNM2</accession>
<evidence type="ECO:0000256" key="2">
    <source>
        <dbReference type="SAM" id="SignalP"/>
    </source>
</evidence>